<reference evidence="15" key="1">
    <citation type="submission" date="2020-06" db="EMBL/GenBank/DDBJ databases">
        <authorList>
            <consortium name="Plant Systems Biology data submission"/>
        </authorList>
    </citation>
    <scope>NUCLEOTIDE SEQUENCE</scope>
    <source>
        <strain evidence="15">D6</strain>
    </source>
</reference>
<proteinExistence type="predicted"/>
<keyword evidence="11" id="KW-0175">Coiled coil</keyword>
<evidence type="ECO:0000313" key="16">
    <source>
        <dbReference type="Proteomes" id="UP001153069"/>
    </source>
</evidence>
<keyword evidence="6 10" id="KW-0653">Protein transport</keyword>
<keyword evidence="16" id="KW-1185">Reference proteome</keyword>
<evidence type="ECO:0000256" key="11">
    <source>
        <dbReference type="SAM" id="Coils"/>
    </source>
</evidence>
<feature type="domain" description="Clathrin/coatomer adaptor adaptin-like N-terminal" evidence="12">
    <location>
        <begin position="27"/>
        <end position="515"/>
    </location>
</feature>
<gene>
    <name evidence="15" type="ORF">SEMRO_1540_G280870.1</name>
</gene>
<dbReference type="GO" id="GO:0000139">
    <property type="term" value="C:Golgi membrane"/>
    <property type="evidence" value="ECO:0007669"/>
    <property type="project" value="UniProtKB-SubCell"/>
</dbReference>
<feature type="domain" description="Coatomer beta subunit appendage platform" evidence="14">
    <location>
        <begin position="858"/>
        <end position="986"/>
    </location>
</feature>
<organism evidence="15 16">
    <name type="scientific">Seminavis robusta</name>
    <dbReference type="NCBI Taxonomy" id="568900"/>
    <lineage>
        <taxon>Eukaryota</taxon>
        <taxon>Sar</taxon>
        <taxon>Stramenopiles</taxon>
        <taxon>Ochrophyta</taxon>
        <taxon>Bacillariophyta</taxon>
        <taxon>Bacillariophyceae</taxon>
        <taxon>Bacillariophycidae</taxon>
        <taxon>Naviculales</taxon>
        <taxon>Naviculaceae</taxon>
        <taxon>Seminavis</taxon>
    </lineage>
</organism>
<dbReference type="OrthoDB" id="10261439at2759"/>
<sequence>MPPANANETYCTFTLASDVTAGGLPSEEEIAKDLESNDTAVKKHALKAAIMAMLGGEAMPRILMQVIRFCINSDDKQLKKLCMLYWEVVPKYQDLTNEELLSGQPVQRKMLPEMLLVCNALMNDLNHPNEYVRGSMLRFLCKVKDAEILGPLIPSMKACLEHRHAYVRKNAALAMFHAHRVHGETLLPDGPDLMVSFLAGETDLASRRNAFLMLFNEQEELAIEFLAHHLADVPSYGDGFALLVLELTRRVCRRDPTQKSRFVRVLFQMLSSPSPAVSYEAAWTLVSLSSAPTAVRAAALTYTTLLNGHQNDNNVKMIVLERLEGLKHKGHAKILQELLMDVLRALSSPNPDICQKVIQVAMDVVTARNVNDVVGILKKEVQKTLQESDNNTAHDFGASGKGAVYRQMLIRAIHSCAVKFPQVAESVVHTLMDLLSAAGADGSNDGGTGMQVAIFVRAIVEQYPDLRLGLLQKLLQNLDEIASNDVLCVCCWILGEYSEQKDGMITESFDTIAEQLGEPPFVLMAASDDANNNASGTDGDTPKLVTKNVVLSDGTYATQTVYSETTKSSSALDKTPALRKMIAAGDVFLGEILAAALTKLCLRAKQSEGFDPVALKNMTVKTCLILCGLVKMAEVTVSAQRSSWMDCQERLTLCARALLDPKAEELLSKTFLEDGKARFGEFLKELKEKEKDALKELETEEDKEAANKPKSQADDLIHFRQLRSISTLGGGEMVDLDDGGDLARATGYDNAGNMLSQELSHVYQLSGFADPVYAEALVTVHDYDIVLEILVMNRTPNTLANLTVELSTMGDMKIVERPQAHTIGPLDQMTIRASIKVSSTETGHIFGTIVYEDTASGEKKYIHLNDIHMDIMDYIRPATTTDEMFRNMWAEFEWENKVAISTSITSLLEFLSHIVKSTNMRCLTPHDENEKGSFLAANLYARSVFGEDALVNVSVEKKDDNDGKLAGYIRIRSKTQGIALSLGDRITSVQRGLSEAK</sequence>
<dbReference type="GO" id="GO:0005198">
    <property type="term" value="F:structural molecule activity"/>
    <property type="evidence" value="ECO:0007669"/>
    <property type="project" value="InterPro"/>
</dbReference>
<keyword evidence="5 10" id="KW-0931">ER-Golgi transport</keyword>
<evidence type="ECO:0000256" key="3">
    <source>
        <dbReference type="ARBA" id="ARBA00022490"/>
    </source>
</evidence>
<evidence type="ECO:0000256" key="6">
    <source>
        <dbReference type="ARBA" id="ARBA00022927"/>
    </source>
</evidence>
<dbReference type="GO" id="GO:0006888">
    <property type="term" value="P:endoplasmic reticulum to Golgi vesicle-mediated transport"/>
    <property type="evidence" value="ECO:0007669"/>
    <property type="project" value="TreeGrafter"/>
</dbReference>
<comment type="subunit">
    <text evidence="10">Oligomeric complex that consists of at least the alpha, beta, beta', gamma, delta, epsilon and zeta subunits.</text>
</comment>
<dbReference type="GO" id="GO:0006886">
    <property type="term" value="P:intracellular protein transport"/>
    <property type="evidence" value="ECO:0007669"/>
    <property type="project" value="InterPro"/>
</dbReference>
<evidence type="ECO:0000256" key="2">
    <source>
        <dbReference type="ARBA" id="ARBA00022448"/>
    </source>
</evidence>
<dbReference type="PANTHER" id="PTHR10635:SF0">
    <property type="entry name" value="COATOMER SUBUNIT BETA"/>
    <property type="match status" value="1"/>
</dbReference>
<evidence type="ECO:0000256" key="1">
    <source>
        <dbReference type="ARBA" id="ARBA00004255"/>
    </source>
</evidence>
<evidence type="ECO:0000256" key="4">
    <source>
        <dbReference type="ARBA" id="ARBA00022737"/>
    </source>
</evidence>
<dbReference type="InterPro" id="IPR011710">
    <property type="entry name" value="Coatomer_bsu_C"/>
</dbReference>
<evidence type="ECO:0000259" key="12">
    <source>
        <dbReference type="Pfam" id="PF01602"/>
    </source>
</evidence>
<name>A0A9N8HSM0_9STRA</name>
<dbReference type="InterPro" id="IPR016024">
    <property type="entry name" value="ARM-type_fold"/>
</dbReference>
<evidence type="ECO:0000256" key="8">
    <source>
        <dbReference type="ARBA" id="ARBA00023136"/>
    </source>
</evidence>
<accession>A0A9N8HSM0</accession>
<keyword evidence="2 10" id="KW-0813">Transport</keyword>
<feature type="domain" description="Coatomer beta subunit C-terminal" evidence="13">
    <location>
        <begin position="713"/>
        <end position="852"/>
    </location>
</feature>
<dbReference type="InterPro" id="IPR029446">
    <property type="entry name" value="COPB1_appendage_platform_dom"/>
</dbReference>
<dbReference type="SUPFAM" id="SSF48371">
    <property type="entry name" value="ARM repeat"/>
    <property type="match status" value="1"/>
</dbReference>
<dbReference type="Gene3D" id="1.25.10.10">
    <property type="entry name" value="Leucine-rich Repeat Variant"/>
    <property type="match status" value="1"/>
</dbReference>
<dbReference type="AlphaFoldDB" id="A0A9N8HSM0"/>
<evidence type="ECO:0000313" key="15">
    <source>
        <dbReference type="EMBL" id="CAB9524456.1"/>
    </source>
</evidence>
<dbReference type="Pfam" id="PF07718">
    <property type="entry name" value="Coatamer_beta_C"/>
    <property type="match status" value="1"/>
</dbReference>
<dbReference type="GO" id="GO:0030126">
    <property type="term" value="C:COPI vesicle coat"/>
    <property type="evidence" value="ECO:0007669"/>
    <property type="project" value="InterPro"/>
</dbReference>
<protein>
    <recommendedName>
        <fullName evidence="10">Coatomer subunit beta</fullName>
    </recommendedName>
    <alternativeName>
        <fullName evidence="10">Beta-coat protein</fullName>
    </alternativeName>
</protein>
<feature type="coiled-coil region" evidence="11">
    <location>
        <begin position="680"/>
        <end position="707"/>
    </location>
</feature>
<keyword evidence="8 10" id="KW-0472">Membrane</keyword>
<dbReference type="InterPro" id="IPR016460">
    <property type="entry name" value="COPB1"/>
</dbReference>
<evidence type="ECO:0000256" key="5">
    <source>
        <dbReference type="ARBA" id="ARBA00022892"/>
    </source>
</evidence>
<dbReference type="EMBL" id="CAICTM010001538">
    <property type="protein sequence ID" value="CAB9524456.1"/>
    <property type="molecule type" value="Genomic_DNA"/>
</dbReference>
<dbReference type="Pfam" id="PF14806">
    <property type="entry name" value="Coatomer_b_Cpla"/>
    <property type="match status" value="1"/>
</dbReference>
<keyword evidence="3 10" id="KW-0963">Cytoplasm</keyword>
<comment type="function">
    <text evidence="10">The coatomer is a cytosolic protein complex that binds to dilysine motifs and reversibly associates with Golgi non-clathrin-coated vesicles, which further mediate biosynthetic protein transport from the ER, via the Golgi up to the trans Golgi network. Coatomer complex is required for budding from Golgi membranes, and is essential for the retrograde Golgi-to-ER transport of dilysine-tagged proteins.</text>
</comment>
<dbReference type="Pfam" id="PF01602">
    <property type="entry name" value="Adaptin_N"/>
    <property type="match status" value="1"/>
</dbReference>
<dbReference type="Proteomes" id="UP001153069">
    <property type="component" value="Unassembled WGS sequence"/>
</dbReference>
<comment type="subcellular location">
    <subcellularLocation>
        <location evidence="10">Cytoplasm</location>
    </subcellularLocation>
    <subcellularLocation>
        <location evidence="1 10">Golgi apparatus membrane</location>
        <topology evidence="1 10">Peripheral membrane protein</topology>
        <orientation evidence="1 10">Cytoplasmic side</orientation>
    </subcellularLocation>
    <subcellularLocation>
        <location evidence="10">Cytoplasmic vesicle</location>
        <location evidence="10">COPI-coated vesicle membrane</location>
        <topology evidence="10">Peripheral membrane protein</topology>
        <orientation evidence="10">Cytoplasmic side</orientation>
    </subcellularLocation>
</comment>
<evidence type="ECO:0000259" key="13">
    <source>
        <dbReference type="Pfam" id="PF07718"/>
    </source>
</evidence>
<evidence type="ECO:0000259" key="14">
    <source>
        <dbReference type="Pfam" id="PF14806"/>
    </source>
</evidence>
<evidence type="ECO:0000256" key="10">
    <source>
        <dbReference type="PIRNR" id="PIRNR005727"/>
    </source>
</evidence>
<dbReference type="PIRSF" id="PIRSF005727">
    <property type="entry name" value="Coatomer_beta_subunit"/>
    <property type="match status" value="1"/>
</dbReference>
<evidence type="ECO:0000256" key="7">
    <source>
        <dbReference type="ARBA" id="ARBA00023034"/>
    </source>
</evidence>
<dbReference type="GO" id="GO:0006891">
    <property type="term" value="P:intra-Golgi vesicle-mediated transport"/>
    <property type="evidence" value="ECO:0007669"/>
    <property type="project" value="TreeGrafter"/>
</dbReference>
<dbReference type="InterPro" id="IPR002553">
    <property type="entry name" value="Clathrin/coatomer_adapt-like_N"/>
</dbReference>
<comment type="caution">
    <text evidence="15">The sequence shown here is derived from an EMBL/GenBank/DDBJ whole genome shotgun (WGS) entry which is preliminary data.</text>
</comment>
<keyword evidence="7 10" id="KW-0333">Golgi apparatus</keyword>
<keyword evidence="4" id="KW-0677">Repeat</keyword>
<dbReference type="PANTHER" id="PTHR10635">
    <property type="entry name" value="COATOMER SUBUNIT BETA"/>
    <property type="match status" value="1"/>
</dbReference>
<dbReference type="InterPro" id="IPR011989">
    <property type="entry name" value="ARM-like"/>
</dbReference>
<evidence type="ECO:0000256" key="9">
    <source>
        <dbReference type="ARBA" id="ARBA00023329"/>
    </source>
</evidence>
<keyword evidence="9 10" id="KW-0968">Cytoplasmic vesicle</keyword>